<accession>A0A0A9FNC6</accession>
<name>A0A0A9FNC6_ARUDO</name>
<protein>
    <submittedName>
        <fullName evidence="1">Uncharacterized protein</fullName>
    </submittedName>
</protein>
<dbReference type="EMBL" id="GBRH01184109">
    <property type="protein sequence ID" value="JAE13787.1"/>
    <property type="molecule type" value="Transcribed_RNA"/>
</dbReference>
<sequence>MQEGIENKREKIIGSRLLGDCCSTSLNNPENSIESLSIPSYWEWIIGRLLKMLIWQLTIHVLTPFIFAKTHHSHLMIL</sequence>
<proteinExistence type="predicted"/>
<organism evidence="1">
    <name type="scientific">Arundo donax</name>
    <name type="common">Giant reed</name>
    <name type="synonym">Donax arundinaceus</name>
    <dbReference type="NCBI Taxonomy" id="35708"/>
    <lineage>
        <taxon>Eukaryota</taxon>
        <taxon>Viridiplantae</taxon>
        <taxon>Streptophyta</taxon>
        <taxon>Embryophyta</taxon>
        <taxon>Tracheophyta</taxon>
        <taxon>Spermatophyta</taxon>
        <taxon>Magnoliopsida</taxon>
        <taxon>Liliopsida</taxon>
        <taxon>Poales</taxon>
        <taxon>Poaceae</taxon>
        <taxon>PACMAD clade</taxon>
        <taxon>Arundinoideae</taxon>
        <taxon>Arundineae</taxon>
        <taxon>Arundo</taxon>
    </lineage>
</organism>
<reference evidence="1" key="1">
    <citation type="submission" date="2014-09" db="EMBL/GenBank/DDBJ databases">
        <authorList>
            <person name="Magalhaes I.L.F."/>
            <person name="Oliveira U."/>
            <person name="Santos F.R."/>
            <person name="Vidigal T.H.D.A."/>
            <person name="Brescovit A.D."/>
            <person name="Santos A.J."/>
        </authorList>
    </citation>
    <scope>NUCLEOTIDE SEQUENCE</scope>
    <source>
        <tissue evidence="1">Shoot tissue taken approximately 20 cm above the soil surface</tissue>
    </source>
</reference>
<dbReference type="AlphaFoldDB" id="A0A0A9FNC6"/>
<reference evidence="1" key="2">
    <citation type="journal article" date="2015" name="Data Brief">
        <title>Shoot transcriptome of the giant reed, Arundo donax.</title>
        <authorList>
            <person name="Barrero R.A."/>
            <person name="Guerrero F.D."/>
            <person name="Moolhuijzen P."/>
            <person name="Goolsby J.A."/>
            <person name="Tidwell J."/>
            <person name="Bellgard S.E."/>
            <person name="Bellgard M.I."/>
        </authorList>
    </citation>
    <scope>NUCLEOTIDE SEQUENCE</scope>
    <source>
        <tissue evidence="1">Shoot tissue taken approximately 20 cm above the soil surface</tissue>
    </source>
</reference>
<evidence type="ECO:0000313" key="1">
    <source>
        <dbReference type="EMBL" id="JAE13787.1"/>
    </source>
</evidence>